<dbReference type="PANTHER" id="PTHR38011">
    <property type="entry name" value="DIHYDROFOLATE REDUCTASE FAMILY PROTEIN (AFU_ORTHOLOGUE AFUA_8G06820)"/>
    <property type="match status" value="1"/>
</dbReference>
<accession>A0A9X1Q8R4</accession>
<protein>
    <submittedName>
        <fullName evidence="2">Dihydrofolate reductase family protein</fullName>
    </submittedName>
</protein>
<dbReference type="Proteomes" id="UP001139411">
    <property type="component" value="Unassembled WGS sequence"/>
</dbReference>
<organism evidence="2 3">
    <name type="scientific">Dyadobacter chenhuakuii</name>
    <dbReference type="NCBI Taxonomy" id="2909339"/>
    <lineage>
        <taxon>Bacteria</taxon>
        <taxon>Pseudomonadati</taxon>
        <taxon>Bacteroidota</taxon>
        <taxon>Cytophagia</taxon>
        <taxon>Cytophagales</taxon>
        <taxon>Spirosomataceae</taxon>
        <taxon>Dyadobacter</taxon>
    </lineage>
</organism>
<dbReference type="GO" id="GO:0009231">
    <property type="term" value="P:riboflavin biosynthetic process"/>
    <property type="evidence" value="ECO:0007669"/>
    <property type="project" value="InterPro"/>
</dbReference>
<dbReference type="AlphaFoldDB" id="A0A9X1Q8R4"/>
<comment type="caution">
    <text evidence="2">The sequence shown here is derived from an EMBL/GenBank/DDBJ whole genome shotgun (WGS) entry which is preliminary data.</text>
</comment>
<dbReference type="Pfam" id="PF01872">
    <property type="entry name" value="RibD_C"/>
    <property type="match status" value="1"/>
</dbReference>
<dbReference type="InterPro" id="IPR024072">
    <property type="entry name" value="DHFR-like_dom_sf"/>
</dbReference>
<evidence type="ECO:0000313" key="2">
    <source>
        <dbReference type="EMBL" id="MCF2496701.1"/>
    </source>
</evidence>
<dbReference type="SUPFAM" id="SSF53597">
    <property type="entry name" value="Dihydrofolate reductase-like"/>
    <property type="match status" value="1"/>
</dbReference>
<reference evidence="2" key="1">
    <citation type="submission" date="2022-01" db="EMBL/GenBank/DDBJ databases">
        <title>Novel species in genus Dyadobacter.</title>
        <authorList>
            <person name="Ma C."/>
        </authorList>
    </citation>
    <scope>NUCLEOTIDE SEQUENCE</scope>
    <source>
        <strain evidence="2">CY357</strain>
    </source>
</reference>
<proteinExistence type="predicted"/>
<gene>
    <name evidence="2" type="ORF">L0661_00180</name>
</gene>
<dbReference type="GO" id="GO:0008703">
    <property type="term" value="F:5-amino-6-(5-phosphoribosylamino)uracil reductase activity"/>
    <property type="evidence" value="ECO:0007669"/>
    <property type="project" value="InterPro"/>
</dbReference>
<dbReference type="Gene3D" id="3.40.430.10">
    <property type="entry name" value="Dihydrofolate Reductase, subunit A"/>
    <property type="match status" value="1"/>
</dbReference>
<dbReference type="EMBL" id="JAKFFV010000001">
    <property type="protein sequence ID" value="MCF2496701.1"/>
    <property type="molecule type" value="Genomic_DNA"/>
</dbReference>
<feature type="domain" description="Bacterial bifunctional deaminase-reductase C-terminal" evidence="1">
    <location>
        <begin position="2"/>
        <end position="185"/>
    </location>
</feature>
<dbReference type="RefSeq" id="WP_235176354.1">
    <property type="nucleotide sequence ID" value="NZ_JAKFFV010000001.1"/>
</dbReference>
<evidence type="ECO:0000259" key="1">
    <source>
        <dbReference type="Pfam" id="PF01872"/>
    </source>
</evidence>
<dbReference type="InterPro" id="IPR002734">
    <property type="entry name" value="RibDG_C"/>
</dbReference>
<dbReference type="InterPro" id="IPR050765">
    <property type="entry name" value="Riboflavin_Biosynth_HTPR"/>
</dbReference>
<dbReference type="PANTHER" id="PTHR38011:SF2">
    <property type="entry name" value="BIFUNCTIONAL DEAMINASE-REDUCTASE DOMAIN PROTEIN"/>
    <property type="match status" value="1"/>
</dbReference>
<evidence type="ECO:0000313" key="3">
    <source>
        <dbReference type="Proteomes" id="UP001139411"/>
    </source>
</evidence>
<sequence>MRKIITNTFMTLDGVMQAPGGPDEDTNSGFEYGGWSVTQWDQLMNEAMIEAMKDPYDLLLGRVTYEIFAAHWPSLKDDPTADLFNRINKYVATKSSANTTWENTVLLNQDTTEQIKSLKLTNGIDLQVHGSANLIQSLLRHGLIDQMNIWIYPLVIGKGKRLFGDGTVPANFKLVKHLVSTSGVIITSYEQNGKVPIGSFAS</sequence>
<name>A0A9X1Q8R4_9BACT</name>